<accession>A0A7G5II90</accession>
<dbReference type="Proteomes" id="UP000515292">
    <property type="component" value="Chromosome"/>
</dbReference>
<dbReference type="AlphaFoldDB" id="A0A7G5II90"/>
<dbReference type="KEGG" id="sand:H3309_00760"/>
<dbReference type="InterPro" id="IPR041698">
    <property type="entry name" value="Methyltransf_25"/>
</dbReference>
<sequence>METLDLTRQAPHAVLPQTTAEEFDRQEFVKSLKLHLASKVSLGNKAAFEGRAAPAFARAHGKPPESHHDIRRAMADEPYFNFWSALQRNSQEMMWKSVQIPVERQLPAIIEAGKAAAGTGTLRLNPALEIPRYHRSVDIHCMPGGYHSEFAEDDLANGAVYDRAVYIYAMGRMGPLNSDIGDTTIAAIKARFPGLKPRRILDMGCTVGHSTLGYCDAFPDAEVHAIDVGAPVLRYAHARARSLGKTVHFSQQNAEATDFEDGFFDLIVSHILVHETGHRAMRAIMRECHRLLSPGGVVAHAETPPYRDLPAYDAFMLDWDTRNNNEPYWGASHEIVAAEIAAETGFDPAKAFELYQPSAFEAAEAKRTKVFQGGDFGGGGAWWLWGVQK</sequence>
<dbReference type="RefSeq" id="WP_182296583.1">
    <property type="nucleotide sequence ID" value="NZ_CP059851.1"/>
</dbReference>
<dbReference type="InterPro" id="IPR029063">
    <property type="entry name" value="SAM-dependent_MTases_sf"/>
</dbReference>
<dbReference type="EMBL" id="CP059851">
    <property type="protein sequence ID" value="QMW23082.1"/>
    <property type="molecule type" value="Genomic_DNA"/>
</dbReference>
<name>A0A7G5II90_9SPHN</name>
<evidence type="ECO:0000256" key="3">
    <source>
        <dbReference type="ARBA" id="ARBA00022691"/>
    </source>
</evidence>
<keyword evidence="6" id="KW-1185">Reference proteome</keyword>
<reference evidence="5 6" key="1">
    <citation type="submission" date="2020-07" db="EMBL/GenBank/DDBJ databases">
        <title>Complete genome sequence for Sandaracinobacter sp. M6.</title>
        <authorList>
            <person name="Tang Y."/>
            <person name="Liu Q."/>
            <person name="Guo Z."/>
            <person name="Lei P."/>
            <person name="Huang B."/>
        </authorList>
    </citation>
    <scope>NUCLEOTIDE SEQUENCE [LARGE SCALE GENOMIC DNA]</scope>
    <source>
        <strain evidence="5 6">M6</strain>
    </source>
</reference>
<dbReference type="CDD" id="cd02440">
    <property type="entry name" value="AdoMet_MTases"/>
    <property type="match status" value="1"/>
</dbReference>
<protein>
    <submittedName>
        <fullName evidence="5">Class I SAM-dependent methyltransferase</fullName>
    </submittedName>
</protein>
<dbReference type="GO" id="GO:0008168">
    <property type="term" value="F:methyltransferase activity"/>
    <property type="evidence" value="ECO:0007669"/>
    <property type="project" value="UniProtKB-KW"/>
</dbReference>
<dbReference type="SUPFAM" id="SSF53335">
    <property type="entry name" value="S-adenosyl-L-methionine-dependent methyltransferases"/>
    <property type="match status" value="1"/>
</dbReference>
<keyword evidence="1 5" id="KW-0489">Methyltransferase</keyword>
<evidence type="ECO:0000313" key="5">
    <source>
        <dbReference type="EMBL" id="QMW23082.1"/>
    </source>
</evidence>
<evidence type="ECO:0000259" key="4">
    <source>
        <dbReference type="Pfam" id="PF13649"/>
    </source>
</evidence>
<keyword evidence="3" id="KW-0949">S-adenosyl-L-methionine</keyword>
<dbReference type="Pfam" id="PF13649">
    <property type="entry name" value="Methyltransf_25"/>
    <property type="match status" value="1"/>
</dbReference>
<evidence type="ECO:0000256" key="2">
    <source>
        <dbReference type="ARBA" id="ARBA00022679"/>
    </source>
</evidence>
<dbReference type="Gene3D" id="3.40.50.150">
    <property type="entry name" value="Vaccinia Virus protein VP39"/>
    <property type="match status" value="1"/>
</dbReference>
<dbReference type="GO" id="GO:0032259">
    <property type="term" value="P:methylation"/>
    <property type="evidence" value="ECO:0007669"/>
    <property type="project" value="UniProtKB-KW"/>
</dbReference>
<keyword evidence="2 5" id="KW-0808">Transferase</keyword>
<proteinExistence type="predicted"/>
<gene>
    <name evidence="5" type="ORF">H3309_00760</name>
</gene>
<dbReference type="PANTHER" id="PTHR43464">
    <property type="entry name" value="METHYLTRANSFERASE"/>
    <property type="match status" value="1"/>
</dbReference>
<evidence type="ECO:0000256" key="1">
    <source>
        <dbReference type="ARBA" id="ARBA00022603"/>
    </source>
</evidence>
<organism evidence="5 6">
    <name type="scientific">Sandaracinobacteroides saxicola</name>
    <dbReference type="NCBI Taxonomy" id="2759707"/>
    <lineage>
        <taxon>Bacteria</taxon>
        <taxon>Pseudomonadati</taxon>
        <taxon>Pseudomonadota</taxon>
        <taxon>Alphaproteobacteria</taxon>
        <taxon>Sphingomonadales</taxon>
        <taxon>Sphingosinicellaceae</taxon>
        <taxon>Sandaracinobacteroides</taxon>
    </lineage>
</organism>
<evidence type="ECO:0000313" key="6">
    <source>
        <dbReference type="Proteomes" id="UP000515292"/>
    </source>
</evidence>
<feature type="domain" description="Methyltransferase" evidence="4">
    <location>
        <begin position="200"/>
        <end position="296"/>
    </location>
</feature>
<dbReference type="PANTHER" id="PTHR43464:SF19">
    <property type="entry name" value="UBIQUINONE BIOSYNTHESIS O-METHYLTRANSFERASE, MITOCHONDRIAL"/>
    <property type="match status" value="1"/>
</dbReference>